<dbReference type="AlphaFoldDB" id="A0AAD6JFU4"/>
<dbReference type="PRINTS" id="PR01911">
    <property type="entry name" value="PFDSPHPHTASE"/>
</dbReference>
<reference evidence="2 3" key="1">
    <citation type="journal article" date="2023" name="Int. J. Mol. Sci.">
        <title>De Novo Assembly and Annotation of 11 Diverse Shrub Willow (Salix) Genomes Reveals Novel Gene Organization in Sex-Linked Regions.</title>
        <authorList>
            <person name="Hyden B."/>
            <person name="Feng K."/>
            <person name="Yates T.B."/>
            <person name="Jawdy S."/>
            <person name="Cereghino C."/>
            <person name="Smart L.B."/>
            <person name="Muchero W."/>
        </authorList>
    </citation>
    <scope>NUCLEOTIDE SEQUENCE [LARGE SCALE GENOMIC DNA]</scope>
    <source>
        <tissue evidence="2">Shoot tip</tissue>
    </source>
</reference>
<evidence type="ECO:0008006" key="4">
    <source>
        <dbReference type="Google" id="ProtNLM"/>
    </source>
</evidence>
<evidence type="ECO:0000313" key="2">
    <source>
        <dbReference type="EMBL" id="KAJ6403968.1"/>
    </source>
</evidence>
<evidence type="ECO:0000256" key="1">
    <source>
        <dbReference type="ARBA" id="ARBA00022801"/>
    </source>
</evidence>
<proteinExistence type="predicted"/>
<accession>A0AAD6JFU4</accession>
<evidence type="ECO:0000313" key="3">
    <source>
        <dbReference type="Proteomes" id="UP001162972"/>
    </source>
</evidence>
<organism evidence="2 3">
    <name type="scientific">Salix udensis</name>
    <dbReference type="NCBI Taxonomy" id="889485"/>
    <lineage>
        <taxon>Eukaryota</taxon>
        <taxon>Viridiplantae</taxon>
        <taxon>Streptophyta</taxon>
        <taxon>Embryophyta</taxon>
        <taxon>Tracheophyta</taxon>
        <taxon>Spermatophyta</taxon>
        <taxon>Magnoliopsida</taxon>
        <taxon>eudicotyledons</taxon>
        <taxon>Gunneridae</taxon>
        <taxon>Pentapetalae</taxon>
        <taxon>rosids</taxon>
        <taxon>fabids</taxon>
        <taxon>Malpighiales</taxon>
        <taxon>Salicaceae</taxon>
        <taxon>Saliceae</taxon>
        <taxon>Salix</taxon>
    </lineage>
</organism>
<dbReference type="InterPro" id="IPR029021">
    <property type="entry name" value="Prot-tyrosine_phosphatase-like"/>
</dbReference>
<keyword evidence="3" id="KW-1185">Reference proteome</keyword>
<dbReference type="GO" id="GO:0005737">
    <property type="term" value="C:cytoplasm"/>
    <property type="evidence" value="ECO:0007669"/>
    <property type="project" value="TreeGrafter"/>
</dbReference>
<dbReference type="InterPro" id="IPR004861">
    <property type="entry name" value="Siw14-like"/>
</dbReference>
<comment type="caution">
    <text evidence="2">The sequence shown here is derived from an EMBL/GenBank/DDBJ whole genome shotgun (WGS) entry which is preliminary data.</text>
</comment>
<dbReference type="Gene3D" id="3.90.190.10">
    <property type="entry name" value="Protein tyrosine phosphatase superfamily"/>
    <property type="match status" value="1"/>
</dbReference>
<gene>
    <name evidence="2" type="ORF">OIU84_012210</name>
</gene>
<sequence>MLTRTVESRSRILPSPASTSPKCFDEYQGVTTHHHPLLLINSSATCFLSSKEKKTSHMTIDHTSAANGDDTIYKTIEVAVTDRRELIPPPVFPFPVVGDELNLIPPLNFAMVDNGIFRSGFPDSPNFSFLQTLGLRSIICLCPEPYTEATTEFLKDGGIRALSIWDRKL</sequence>
<protein>
    <recommendedName>
        <fullName evidence="4">Tyrosine-protein phosphatase</fullName>
    </recommendedName>
</protein>
<dbReference type="GO" id="GO:0016791">
    <property type="term" value="F:phosphatase activity"/>
    <property type="evidence" value="ECO:0007669"/>
    <property type="project" value="InterPro"/>
</dbReference>
<keyword evidence="1" id="KW-0378">Hydrolase</keyword>
<dbReference type="PANTHER" id="PTHR31126:SF68">
    <property type="entry name" value="TYROSINE-PROTEIN PHOSPHATASE DOMAIN-CONTAINING PROTEIN"/>
    <property type="match status" value="1"/>
</dbReference>
<dbReference type="PANTHER" id="PTHR31126">
    <property type="entry name" value="TYROSINE-PROTEIN PHOSPHATASE"/>
    <property type="match status" value="1"/>
</dbReference>
<dbReference type="Pfam" id="PF03162">
    <property type="entry name" value="Y_phosphatase2"/>
    <property type="match status" value="1"/>
</dbReference>
<dbReference type="EMBL" id="JAPFFJ010000017">
    <property type="protein sequence ID" value="KAJ6403968.1"/>
    <property type="molecule type" value="Genomic_DNA"/>
</dbReference>
<name>A0AAD6JFU4_9ROSI</name>
<dbReference type="InterPro" id="IPR020428">
    <property type="entry name" value="PFA-DSPs"/>
</dbReference>
<dbReference type="SUPFAM" id="SSF52799">
    <property type="entry name" value="(Phosphotyrosine protein) phosphatases II"/>
    <property type="match status" value="1"/>
</dbReference>
<dbReference type="Proteomes" id="UP001162972">
    <property type="component" value="Chromosome 2"/>
</dbReference>